<dbReference type="RefSeq" id="WP_309874911.1">
    <property type="nucleotide sequence ID" value="NZ_CP133838.1"/>
</dbReference>
<dbReference type="Proteomes" id="UP001246690">
    <property type="component" value="Chromosome"/>
</dbReference>
<reference evidence="1 2" key="1">
    <citation type="submission" date="2023-09" db="EMBL/GenBank/DDBJ databases">
        <title>Buttiauxella selenatireducens sp. nov., isolated from the rhizosphere of Cardamine hupingshanesis.</title>
        <authorList>
            <person name="Zhang S."/>
            <person name="Xu Z."/>
            <person name="Wang H."/>
            <person name="Guo Y."/>
        </authorList>
    </citation>
    <scope>NUCLEOTIDE SEQUENCE [LARGE SCALE GENOMIC DNA]</scope>
    <source>
        <strain evidence="1 2">R73</strain>
    </source>
</reference>
<gene>
    <name evidence="1" type="ORF">RHD99_14930</name>
</gene>
<name>A0ABY9S734_9ENTR</name>
<protein>
    <submittedName>
        <fullName evidence="1">Uncharacterized protein</fullName>
    </submittedName>
</protein>
<proteinExistence type="predicted"/>
<accession>A0ABY9S734</accession>
<evidence type="ECO:0000313" key="2">
    <source>
        <dbReference type="Proteomes" id="UP001246690"/>
    </source>
</evidence>
<sequence length="171" mass="18740">MIAELSAALTAIKETAGLAKVINDAKTDAEVKAATVEFQTKLITLQGECFALGDLIRLRDDEVISLKTKIGEYENFCCQVESYRFNQLDSGALVYSKQVTVNGAEVTVHLCPKCYSEKKVSLLQPVIVDEGDKFHKSKCLLCDIKLFMSKNADYVEPPSLSELARGLNGNG</sequence>
<organism evidence="1 2">
    <name type="scientific">Buttiauxella selenatireducens</name>
    <dbReference type="NCBI Taxonomy" id="3073902"/>
    <lineage>
        <taxon>Bacteria</taxon>
        <taxon>Pseudomonadati</taxon>
        <taxon>Pseudomonadota</taxon>
        <taxon>Gammaproteobacteria</taxon>
        <taxon>Enterobacterales</taxon>
        <taxon>Enterobacteriaceae</taxon>
        <taxon>Buttiauxella</taxon>
    </lineage>
</organism>
<evidence type="ECO:0000313" key="1">
    <source>
        <dbReference type="EMBL" id="WMY72765.1"/>
    </source>
</evidence>
<keyword evidence="2" id="KW-1185">Reference proteome</keyword>
<dbReference type="EMBL" id="CP133838">
    <property type="protein sequence ID" value="WMY72765.1"/>
    <property type="molecule type" value="Genomic_DNA"/>
</dbReference>